<dbReference type="Pfam" id="PF03108">
    <property type="entry name" value="DBD_Tnp_Mut"/>
    <property type="match status" value="1"/>
</dbReference>
<accession>A0AAW2TWE7</accession>
<feature type="region of interest" description="Disordered" evidence="1">
    <location>
        <begin position="205"/>
        <end position="232"/>
    </location>
</feature>
<sequence length="709" mass="79779">MYQQCGGKKSMLKFYYKDPTLPLEWGIRPIKEECPDLCCVDLQNCHRGLEVPVNIYVEEDEAEPLVAIDSQGNPIEKEQEEEIRFLLEGIDFEELGGNEIEGDGRKDCEGQGVGGLSLRVIGERTGVELGVDDNLANNEPEYVAENLTENFTEIPVQQDDSNMTDNLTEIPIAKNSENTTENITDSVQNMPDKGKRKLYERFLNESSSEFDDSSDEDYVQSGEGSDSEAPSLVLEDIECESDDDIFLSKDPSKKELMKKLKRVLKAKKNRKIPETRGIGTKFGEHEWASEAENEDDLVSLEGSEGSDTEKHPVYKESASMKNLNLVVGMKFENAAQFRVVLRDWCIRNGIDLEFLRNEAKRVTAKCKVQGCEWRIHASPIQGGPTFQIKTIKGEHTCARTYVNRLANASYIAKRIENAIRDHPTIPVQQLKNRILSKCNVDVSRFKLLVAVGRDGNDNMFPIAMAVVQTENRDTWGWFLGELLDDIGGVGTGKWSFISDRQKGLVEALKDLVPESEHSCGMFQLTGYPCCHTCAAIGCKRAKLEDYVDDYFKKIVYLKVYSDMIHAVPGVKDYIKTSFEPFKPPKIKKKRGRPRSFAERARERNAPESEHQEIPQGSQAPPLSQEQPSGVETAPTGTRRSTLQQHAPTTATQEQVGYFGPRNAALLRNAGSASTQTTSSIPANRRYNKKPTIDQVLKKMKERSKRRQED</sequence>
<dbReference type="PANTHER" id="PTHR31973:SF187">
    <property type="entry name" value="MUTATOR TRANSPOSASE MUDRA PROTEIN"/>
    <property type="match status" value="1"/>
</dbReference>
<dbReference type="InterPro" id="IPR006564">
    <property type="entry name" value="Znf_PMZ"/>
</dbReference>
<feature type="compositionally biased region" description="Basic residues" evidence="1">
    <location>
        <begin position="697"/>
        <end position="709"/>
    </location>
</feature>
<evidence type="ECO:0000259" key="2">
    <source>
        <dbReference type="SMART" id="SM00575"/>
    </source>
</evidence>
<dbReference type="AlphaFoldDB" id="A0AAW2TWE7"/>
<feature type="region of interest" description="Disordered" evidence="1">
    <location>
        <begin position="582"/>
        <end position="709"/>
    </location>
</feature>
<feature type="compositionally biased region" description="Basic and acidic residues" evidence="1">
    <location>
        <begin position="595"/>
        <end position="612"/>
    </location>
</feature>
<dbReference type="EMBL" id="JACGWJ010000007">
    <property type="protein sequence ID" value="KAL0408884.1"/>
    <property type="molecule type" value="Genomic_DNA"/>
</dbReference>
<gene>
    <name evidence="3" type="ORF">Sradi_1822800</name>
</gene>
<feature type="compositionally biased region" description="Basic residues" evidence="1">
    <location>
        <begin position="584"/>
        <end position="593"/>
    </location>
</feature>
<comment type="caution">
    <text evidence="3">The sequence shown here is derived from an EMBL/GenBank/DDBJ whole genome shotgun (WGS) entry which is preliminary data.</text>
</comment>
<feature type="region of interest" description="Disordered" evidence="1">
    <location>
        <begin position="284"/>
        <end position="311"/>
    </location>
</feature>
<dbReference type="GO" id="GO:0008270">
    <property type="term" value="F:zinc ion binding"/>
    <property type="evidence" value="ECO:0007669"/>
    <property type="project" value="InterPro"/>
</dbReference>
<feature type="compositionally biased region" description="Polar residues" evidence="1">
    <location>
        <begin position="670"/>
        <end position="681"/>
    </location>
</feature>
<feature type="compositionally biased region" description="Polar residues" evidence="1">
    <location>
        <begin position="614"/>
        <end position="654"/>
    </location>
</feature>
<protein>
    <recommendedName>
        <fullName evidence="2">Zinc finger PMZ-type domain-containing protein</fullName>
    </recommendedName>
</protein>
<dbReference type="InterPro" id="IPR018289">
    <property type="entry name" value="MULE_transposase_dom"/>
</dbReference>
<dbReference type="PANTHER" id="PTHR31973">
    <property type="entry name" value="POLYPROTEIN, PUTATIVE-RELATED"/>
    <property type="match status" value="1"/>
</dbReference>
<dbReference type="InterPro" id="IPR004332">
    <property type="entry name" value="Transposase_MuDR"/>
</dbReference>
<dbReference type="Pfam" id="PF10551">
    <property type="entry name" value="MULE"/>
    <property type="match status" value="1"/>
</dbReference>
<evidence type="ECO:0000256" key="1">
    <source>
        <dbReference type="SAM" id="MobiDB-lite"/>
    </source>
</evidence>
<reference evidence="3" key="2">
    <citation type="journal article" date="2024" name="Plant">
        <title>Genomic evolution and insights into agronomic trait innovations of Sesamum species.</title>
        <authorList>
            <person name="Miao H."/>
            <person name="Wang L."/>
            <person name="Qu L."/>
            <person name="Liu H."/>
            <person name="Sun Y."/>
            <person name="Le M."/>
            <person name="Wang Q."/>
            <person name="Wei S."/>
            <person name="Zheng Y."/>
            <person name="Lin W."/>
            <person name="Duan Y."/>
            <person name="Cao H."/>
            <person name="Xiong S."/>
            <person name="Wang X."/>
            <person name="Wei L."/>
            <person name="Li C."/>
            <person name="Ma Q."/>
            <person name="Ju M."/>
            <person name="Zhao R."/>
            <person name="Li G."/>
            <person name="Mu C."/>
            <person name="Tian Q."/>
            <person name="Mei H."/>
            <person name="Zhang T."/>
            <person name="Gao T."/>
            <person name="Zhang H."/>
        </authorList>
    </citation>
    <scope>NUCLEOTIDE SEQUENCE</scope>
    <source>
        <strain evidence="3">G02</strain>
    </source>
</reference>
<evidence type="ECO:0000313" key="3">
    <source>
        <dbReference type="EMBL" id="KAL0408884.1"/>
    </source>
</evidence>
<feature type="compositionally biased region" description="Acidic residues" evidence="1">
    <location>
        <begin position="208"/>
        <end position="218"/>
    </location>
</feature>
<feature type="compositionally biased region" description="Acidic residues" evidence="1">
    <location>
        <begin position="289"/>
        <end position="298"/>
    </location>
</feature>
<proteinExistence type="predicted"/>
<reference evidence="3" key="1">
    <citation type="submission" date="2020-06" db="EMBL/GenBank/DDBJ databases">
        <authorList>
            <person name="Li T."/>
            <person name="Hu X."/>
            <person name="Zhang T."/>
            <person name="Song X."/>
            <person name="Zhang H."/>
            <person name="Dai N."/>
            <person name="Sheng W."/>
            <person name="Hou X."/>
            <person name="Wei L."/>
        </authorList>
    </citation>
    <scope>NUCLEOTIDE SEQUENCE</scope>
    <source>
        <strain evidence="3">G02</strain>
        <tissue evidence="3">Leaf</tissue>
    </source>
</reference>
<feature type="domain" description="Zinc finger PMZ-type" evidence="2">
    <location>
        <begin position="518"/>
        <end position="542"/>
    </location>
</feature>
<organism evidence="3">
    <name type="scientific">Sesamum radiatum</name>
    <name type="common">Black benniseed</name>
    <dbReference type="NCBI Taxonomy" id="300843"/>
    <lineage>
        <taxon>Eukaryota</taxon>
        <taxon>Viridiplantae</taxon>
        <taxon>Streptophyta</taxon>
        <taxon>Embryophyta</taxon>
        <taxon>Tracheophyta</taxon>
        <taxon>Spermatophyta</taxon>
        <taxon>Magnoliopsida</taxon>
        <taxon>eudicotyledons</taxon>
        <taxon>Gunneridae</taxon>
        <taxon>Pentapetalae</taxon>
        <taxon>asterids</taxon>
        <taxon>lamiids</taxon>
        <taxon>Lamiales</taxon>
        <taxon>Pedaliaceae</taxon>
        <taxon>Sesamum</taxon>
    </lineage>
</organism>
<name>A0AAW2TWE7_SESRA</name>
<dbReference type="SMART" id="SM00575">
    <property type="entry name" value="ZnF_PMZ"/>
    <property type="match status" value="1"/>
</dbReference>